<keyword evidence="2" id="KW-0812">Transmembrane</keyword>
<name>A0A232LPR4_9EURO</name>
<dbReference type="EMBL" id="NPHW01006061">
    <property type="protein sequence ID" value="OXV06153.1"/>
    <property type="molecule type" value="Genomic_DNA"/>
</dbReference>
<comment type="caution">
    <text evidence="3">The sequence shown here is derived from an EMBL/GenBank/DDBJ whole genome shotgun (WGS) entry which is preliminary data.</text>
</comment>
<gene>
    <name evidence="3" type="ORF">Egran_06078</name>
</gene>
<protein>
    <submittedName>
        <fullName evidence="3">Uncharacterized protein</fullName>
    </submittedName>
</protein>
<keyword evidence="4" id="KW-1185">Reference proteome</keyword>
<accession>A0A232LPR4</accession>
<dbReference type="Proteomes" id="UP000243515">
    <property type="component" value="Unassembled WGS sequence"/>
</dbReference>
<dbReference type="AlphaFoldDB" id="A0A232LPR4"/>
<dbReference type="Pfam" id="PF15932">
    <property type="entry name" value="DUF4748"/>
    <property type="match status" value="1"/>
</dbReference>
<dbReference type="PANTHER" id="PTHR41800:SF1">
    <property type="entry name" value="EXPRESSED PROTEIN"/>
    <property type="match status" value="1"/>
</dbReference>
<organism evidence="3 4">
    <name type="scientific">Elaphomyces granulatus</name>
    <dbReference type="NCBI Taxonomy" id="519963"/>
    <lineage>
        <taxon>Eukaryota</taxon>
        <taxon>Fungi</taxon>
        <taxon>Dikarya</taxon>
        <taxon>Ascomycota</taxon>
        <taxon>Pezizomycotina</taxon>
        <taxon>Eurotiomycetes</taxon>
        <taxon>Eurotiomycetidae</taxon>
        <taxon>Eurotiales</taxon>
        <taxon>Elaphomycetaceae</taxon>
        <taxon>Elaphomyces</taxon>
    </lineage>
</organism>
<evidence type="ECO:0000313" key="4">
    <source>
        <dbReference type="Proteomes" id="UP000243515"/>
    </source>
</evidence>
<feature type="transmembrane region" description="Helical" evidence="2">
    <location>
        <begin position="6"/>
        <end position="25"/>
    </location>
</feature>
<dbReference type="PANTHER" id="PTHR41800">
    <property type="entry name" value="EXPRESSED PROTEIN"/>
    <property type="match status" value="1"/>
</dbReference>
<reference evidence="3 4" key="1">
    <citation type="journal article" date="2015" name="Environ. Microbiol.">
        <title>Metagenome sequence of Elaphomyces granulatus from sporocarp tissue reveals Ascomycota ectomycorrhizal fingerprints of genome expansion and a Proteobacteria-rich microbiome.</title>
        <authorList>
            <person name="Quandt C.A."/>
            <person name="Kohler A."/>
            <person name="Hesse C.N."/>
            <person name="Sharpton T.J."/>
            <person name="Martin F."/>
            <person name="Spatafora J.W."/>
        </authorList>
    </citation>
    <scope>NUCLEOTIDE SEQUENCE [LARGE SCALE GENOMIC DNA]</scope>
    <source>
        <strain evidence="3 4">OSC145934</strain>
    </source>
</reference>
<keyword evidence="2" id="KW-1133">Transmembrane helix</keyword>
<evidence type="ECO:0000313" key="3">
    <source>
        <dbReference type="EMBL" id="OXV06153.1"/>
    </source>
</evidence>
<proteinExistence type="predicted"/>
<keyword evidence="2" id="KW-0472">Membrane</keyword>
<feature type="region of interest" description="Disordered" evidence="1">
    <location>
        <begin position="77"/>
        <end position="132"/>
    </location>
</feature>
<evidence type="ECO:0000256" key="1">
    <source>
        <dbReference type="SAM" id="MobiDB-lite"/>
    </source>
</evidence>
<dbReference type="OrthoDB" id="2559326at2759"/>
<dbReference type="InterPro" id="IPR031833">
    <property type="entry name" value="DUF4748"/>
</dbReference>
<feature type="compositionally biased region" description="Basic and acidic residues" evidence="1">
    <location>
        <begin position="102"/>
        <end position="116"/>
    </location>
</feature>
<sequence length="132" mass="14607">MNTIRSTWIGWGTLCIAGGGAYYYAKKSVNADRAARHEAGMKRKAQMTAMEAEQRHIKGSNHQTLTGASAMHRANMAQNINGKENVGSPSSEISQDPAPTWHEPETAEDRILEKSKYQTAETFRPPKGNRFS</sequence>
<feature type="compositionally biased region" description="Polar residues" evidence="1">
    <location>
        <begin position="77"/>
        <end position="94"/>
    </location>
</feature>
<evidence type="ECO:0000256" key="2">
    <source>
        <dbReference type="SAM" id="Phobius"/>
    </source>
</evidence>